<dbReference type="Pfam" id="PF13439">
    <property type="entry name" value="Glyco_transf_4"/>
    <property type="match status" value="1"/>
</dbReference>
<dbReference type="EC" id="2.4.-.-" evidence="2"/>
<organism evidence="2 3">
    <name type="scientific">Pedobacter montanisoli</name>
    <dbReference type="NCBI Taxonomy" id="2923277"/>
    <lineage>
        <taxon>Bacteria</taxon>
        <taxon>Pseudomonadati</taxon>
        <taxon>Bacteroidota</taxon>
        <taxon>Sphingobacteriia</taxon>
        <taxon>Sphingobacteriales</taxon>
        <taxon>Sphingobacteriaceae</taxon>
        <taxon>Pedobacter</taxon>
    </lineage>
</organism>
<keyword evidence="3" id="KW-1185">Reference proteome</keyword>
<evidence type="ECO:0000259" key="1">
    <source>
        <dbReference type="Pfam" id="PF13439"/>
    </source>
</evidence>
<protein>
    <submittedName>
        <fullName evidence="2">Glycosyltransferase</fullName>
        <ecNumber evidence="2">2.4.-.-</ecNumber>
    </submittedName>
</protein>
<dbReference type="Proteomes" id="UP001165460">
    <property type="component" value="Unassembled WGS sequence"/>
</dbReference>
<name>A0ABS9ZVV3_9SPHI</name>
<comment type="caution">
    <text evidence="2">The sequence shown here is derived from an EMBL/GenBank/DDBJ whole genome shotgun (WGS) entry which is preliminary data.</text>
</comment>
<dbReference type="Gene3D" id="3.40.50.2000">
    <property type="entry name" value="Glycogen Phosphorylase B"/>
    <property type="match status" value="2"/>
</dbReference>
<feature type="domain" description="Glycosyltransferase subfamily 4-like N-terminal" evidence="1">
    <location>
        <begin position="22"/>
        <end position="120"/>
    </location>
</feature>
<dbReference type="EMBL" id="JALGBH010000001">
    <property type="protein sequence ID" value="MCJ0742441.1"/>
    <property type="molecule type" value="Genomic_DNA"/>
</dbReference>
<sequence length="324" mass="37687">MDRVRKSRFSPYLTDLQSIGFFLPTLPQRIKKVIHEFEPDMVISLMQLITFYYPAYHYARQKHIPFVLFCHDDAEDFAKPHKFFKEHLTRLNAKIYQSAKKRVCISPEMTKSWEEKYKAKSDFLYPVSSKNIKAKAVEKVKTLVNNNYLTIGYAGSLAYGYKEGINEIIPVLEKTNSKLKIYRNNDPGIINSSVIEFAGFAETPEQTWNRITEECDVVILPYSKEKKFEDLYRTHFPSKLPEYLGLQMPVIINGPSYANGLRYGKTNNIFFNTTTNTELEDALKKLAANAELRIKSIETSNKTYDFDPKLIIKKFYSIIYKALQ</sequence>
<accession>A0ABS9ZVV3</accession>
<dbReference type="SUPFAM" id="SSF53756">
    <property type="entry name" value="UDP-Glycosyltransferase/glycogen phosphorylase"/>
    <property type="match status" value="1"/>
</dbReference>
<evidence type="ECO:0000313" key="2">
    <source>
        <dbReference type="EMBL" id="MCJ0742441.1"/>
    </source>
</evidence>
<dbReference type="RefSeq" id="WP_243360881.1">
    <property type="nucleotide sequence ID" value="NZ_JALGBH010000001.1"/>
</dbReference>
<gene>
    <name evidence="2" type="ORF">MMF97_06950</name>
</gene>
<proteinExistence type="predicted"/>
<keyword evidence="2" id="KW-0328">Glycosyltransferase</keyword>
<dbReference type="InterPro" id="IPR028098">
    <property type="entry name" value="Glyco_trans_4-like_N"/>
</dbReference>
<dbReference type="GO" id="GO:0016757">
    <property type="term" value="F:glycosyltransferase activity"/>
    <property type="evidence" value="ECO:0007669"/>
    <property type="project" value="UniProtKB-KW"/>
</dbReference>
<evidence type="ECO:0000313" key="3">
    <source>
        <dbReference type="Proteomes" id="UP001165460"/>
    </source>
</evidence>
<keyword evidence="2" id="KW-0808">Transferase</keyword>
<reference evidence="2" key="1">
    <citation type="submission" date="2022-03" db="EMBL/GenBank/DDBJ databases">
        <authorList>
            <person name="Woo C.Y."/>
        </authorList>
    </citation>
    <scope>NUCLEOTIDE SEQUENCE</scope>
    <source>
        <strain evidence="2">CYS-01</strain>
    </source>
</reference>